<keyword evidence="2" id="KW-0489">Methyltransferase</keyword>
<dbReference type="InterPro" id="IPR029063">
    <property type="entry name" value="SAM-dependent_MTases_sf"/>
</dbReference>
<keyword evidence="2" id="KW-0808">Transferase</keyword>
<dbReference type="InterPro" id="IPR041698">
    <property type="entry name" value="Methyltransf_25"/>
</dbReference>
<proteinExistence type="predicted"/>
<dbReference type="GO" id="GO:0032259">
    <property type="term" value="P:methylation"/>
    <property type="evidence" value="ECO:0007669"/>
    <property type="project" value="UniProtKB-KW"/>
</dbReference>
<dbReference type="SUPFAM" id="SSF53335">
    <property type="entry name" value="S-adenosyl-L-methionine-dependent methyltransferases"/>
    <property type="match status" value="1"/>
</dbReference>
<dbReference type="GO" id="GO:0043770">
    <property type="term" value="F:demethylmenaquinone methyltransferase activity"/>
    <property type="evidence" value="ECO:0007669"/>
    <property type="project" value="UniProtKB-EC"/>
</dbReference>
<evidence type="ECO:0000313" key="2">
    <source>
        <dbReference type="EMBL" id="QJD46413.1"/>
    </source>
</evidence>
<dbReference type="EMBL" id="MT199282">
    <property type="protein sequence ID" value="QJD46413.1"/>
    <property type="molecule type" value="Genomic_DNA"/>
</dbReference>
<gene>
    <name evidence="2" type="primary">coq5</name>
    <name evidence="2" type="ORF">KBGNLJAA_00013</name>
</gene>
<accession>A0A6M3SLH2</accession>
<dbReference type="PANTHER" id="PTHR43591">
    <property type="entry name" value="METHYLTRANSFERASE"/>
    <property type="match status" value="1"/>
</dbReference>
<dbReference type="AlphaFoldDB" id="A0A6M3SLH2"/>
<dbReference type="Gene3D" id="3.40.50.150">
    <property type="entry name" value="Vaccinia Virus protein VP39"/>
    <property type="match status" value="1"/>
</dbReference>
<dbReference type="EC" id="2.1.1.163" evidence="2"/>
<organism evidence="2">
    <name type="scientific">Clostridium botulinum</name>
    <dbReference type="NCBI Taxonomy" id="1491"/>
    <lineage>
        <taxon>Bacteria</taxon>
        <taxon>Bacillati</taxon>
        <taxon>Bacillota</taxon>
        <taxon>Clostridia</taxon>
        <taxon>Eubacteriales</taxon>
        <taxon>Clostridiaceae</taxon>
        <taxon>Clostridium</taxon>
    </lineage>
</organism>
<dbReference type="Pfam" id="PF13649">
    <property type="entry name" value="Methyltransf_25"/>
    <property type="match status" value="1"/>
</dbReference>
<feature type="domain" description="Methyltransferase" evidence="1">
    <location>
        <begin position="53"/>
        <end position="148"/>
    </location>
</feature>
<name>A0A6M3SLH2_CLOBO</name>
<dbReference type="PANTHER" id="PTHR43591:SF110">
    <property type="entry name" value="RHODANESE DOMAIN-CONTAINING PROTEIN"/>
    <property type="match status" value="1"/>
</dbReference>
<reference evidence="2" key="1">
    <citation type="submission" date="2020-03" db="EMBL/GenBank/DDBJ databases">
        <authorList>
            <person name="Jeon J.H."/>
            <person name="Choi S.-Y."/>
            <person name="Choi E.-S."/>
            <person name="Shin Y.-W."/>
            <person name="Pyo S."/>
            <person name="Choi C."/>
            <person name="Kim D.-W."/>
            <person name="Kang B.H."/>
            <person name="Rhie G.-E."/>
        </authorList>
    </citation>
    <scope>NUCLEOTIDE SEQUENCE</scope>
    <source>
        <strain evidence="2">CB-27</strain>
    </source>
</reference>
<protein>
    <submittedName>
        <fullName evidence="2">2-methoxy-6-polyprenyl-1,4-benzoquinol methylase</fullName>
        <ecNumber evidence="2">2.1.1.163</ecNumber>
    </submittedName>
</protein>
<sequence length="262" mass="30288">MESIFLGGNILGTCWKDEGVSKKFNLYNDMLENILGFDYIFENLKSNESIKKILDFGCGPGKVAERMAKIKPESQIIAVDQSQNMLDIAMKEHNKENIDYKLIEQNQLKEIEKNSIDCVVLCFVIINNSDKDRIKTIFQEIFRVLKKGRKFFILDSNPNAAGVEFSTFTNGKSGQAYHLGDHKKQFLKIPNNEVLILEDYYWPIDFYINNLEAVGFENYKIVEPTIEKINKPDLNAIEKTYDIECWGSEKNKPPFIIFDVEK</sequence>
<dbReference type="CDD" id="cd02440">
    <property type="entry name" value="AdoMet_MTases"/>
    <property type="match status" value="1"/>
</dbReference>
<evidence type="ECO:0000259" key="1">
    <source>
        <dbReference type="Pfam" id="PF13649"/>
    </source>
</evidence>